<dbReference type="InterPro" id="IPR012337">
    <property type="entry name" value="RNaseH-like_sf"/>
</dbReference>
<dbReference type="PROSITE" id="PS50994">
    <property type="entry name" value="INTEGRASE"/>
    <property type="match status" value="1"/>
</dbReference>
<evidence type="ECO:0000259" key="1">
    <source>
        <dbReference type="PROSITE" id="PS50994"/>
    </source>
</evidence>
<sequence>MIVTLRKELYRDFNLLHLRDKLRDIHGIKLSYESLRQILIKDGLHEPRRKRKVYRRRRRMPKAGMLVQMDSSQHRWIENIHEPWWLVAMIDDADGYVYARFYPSDTTWANIEVIKEYINLRGLFMALYVDKASHFKTTRHGGIHYQVFPEQEETQIQRALKELNIEIIYANSPQAKGKIERLFGFFQDRLIKEMRLKGIKDYNEANRYLEGKFLPWYNSNYNISVESIYRDLSKSKDLDLIFTIRQQRKVNKDNTIKFKGKVYQLLPLNGIKSFSGKWVEVCEYKEGRIKVLFEGKEVFYLEVLDKGALREEKGVLDKREYFEKKEAEKEKWKPSKDHPWRKTIKFNKVKRCDILNWK</sequence>
<dbReference type="EMBL" id="DRWR01000124">
    <property type="protein sequence ID" value="HHQ16693.1"/>
    <property type="molecule type" value="Genomic_DNA"/>
</dbReference>
<dbReference type="InterPro" id="IPR036397">
    <property type="entry name" value="RNaseH_sf"/>
</dbReference>
<dbReference type="GO" id="GO:0003676">
    <property type="term" value="F:nucleic acid binding"/>
    <property type="evidence" value="ECO:0007669"/>
    <property type="project" value="InterPro"/>
</dbReference>
<reference evidence="2" key="1">
    <citation type="journal article" date="2020" name="mSystems">
        <title>Genome- and Community-Level Interaction Insights into Carbon Utilization and Element Cycling Functions of Hydrothermarchaeota in Hydrothermal Sediment.</title>
        <authorList>
            <person name="Zhou Z."/>
            <person name="Liu Y."/>
            <person name="Xu W."/>
            <person name="Pan J."/>
            <person name="Luo Z.H."/>
            <person name="Li M."/>
        </authorList>
    </citation>
    <scope>NUCLEOTIDE SEQUENCE [LARGE SCALE GENOMIC DNA]</scope>
    <source>
        <strain evidence="2">SpSt-106</strain>
    </source>
</reference>
<accession>A0A7V6CEC0</accession>
<dbReference type="InterPro" id="IPR001584">
    <property type="entry name" value="Integrase_cat-core"/>
</dbReference>
<evidence type="ECO:0000313" key="2">
    <source>
        <dbReference type="EMBL" id="HHQ16693.1"/>
    </source>
</evidence>
<organism evidence="2">
    <name type="scientific">Thermodesulfobacterium geofontis</name>
    <dbReference type="NCBI Taxonomy" id="1295609"/>
    <lineage>
        <taxon>Bacteria</taxon>
        <taxon>Pseudomonadati</taxon>
        <taxon>Thermodesulfobacteriota</taxon>
        <taxon>Thermodesulfobacteria</taxon>
        <taxon>Thermodesulfobacteriales</taxon>
        <taxon>Thermodesulfobacteriaceae</taxon>
        <taxon>Thermodesulfobacterium</taxon>
    </lineage>
</organism>
<proteinExistence type="predicted"/>
<feature type="domain" description="Integrase catalytic" evidence="1">
    <location>
        <begin position="57"/>
        <end position="245"/>
    </location>
</feature>
<dbReference type="PANTHER" id="PTHR35004">
    <property type="entry name" value="TRANSPOSASE RV3428C-RELATED"/>
    <property type="match status" value="1"/>
</dbReference>
<protein>
    <submittedName>
        <fullName evidence="2">ISNCY family transposase</fullName>
    </submittedName>
</protein>
<dbReference type="AlphaFoldDB" id="A0A7V6CEC0"/>
<dbReference type="NCBIfam" id="NF033594">
    <property type="entry name" value="transpos_ISNCY_2"/>
    <property type="match status" value="1"/>
</dbReference>
<dbReference type="PANTHER" id="PTHR35004:SF7">
    <property type="entry name" value="INTEGRASE PROTEIN"/>
    <property type="match status" value="1"/>
</dbReference>
<dbReference type="GO" id="GO:0015074">
    <property type="term" value="P:DNA integration"/>
    <property type="evidence" value="ECO:0007669"/>
    <property type="project" value="InterPro"/>
</dbReference>
<name>A0A7V6CEC0_9BACT</name>
<dbReference type="InterPro" id="IPR047797">
    <property type="entry name" value="ISNCY_transpos"/>
</dbReference>
<dbReference type="Gene3D" id="3.30.420.10">
    <property type="entry name" value="Ribonuclease H-like superfamily/Ribonuclease H"/>
    <property type="match status" value="1"/>
</dbReference>
<comment type="caution">
    <text evidence="2">The sequence shown here is derived from an EMBL/GenBank/DDBJ whole genome shotgun (WGS) entry which is preliminary data.</text>
</comment>
<gene>
    <name evidence="2" type="ORF">ENM15_07775</name>
</gene>
<dbReference type="SUPFAM" id="SSF53098">
    <property type="entry name" value="Ribonuclease H-like"/>
    <property type="match status" value="1"/>
</dbReference>